<evidence type="ECO:0000256" key="2">
    <source>
        <dbReference type="ARBA" id="ARBA00013064"/>
    </source>
</evidence>
<evidence type="ECO:0000313" key="6">
    <source>
        <dbReference type="EMBL" id="KAK2138966.1"/>
    </source>
</evidence>
<dbReference type="InterPro" id="IPR016130">
    <property type="entry name" value="Tyr_Pase_AS"/>
</dbReference>
<feature type="domain" description="Tyrosine specific protein phosphatases" evidence="5">
    <location>
        <begin position="55"/>
        <end position="104"/>
    </location>
</feature>
<evidence type="ECO:0000256" key="3">
    <source>
        <dbReference type="ARBA" id="ARBA00022801"/>
    </source>
</evidence>
<protein>
    <recommendedName>
        <fullName evidence="2">protein-tyrosine-phosphatase</fullName>
        <ecNumber evidence="2">3.1.3.48</ecNumber>
    </recommendedName>
</protein>
<reference evidence="6" key="1">
    <citation type="journal article" date="2023" name="Mol. Biol. Evol.">
        <title>Third-Generation Sequencing Reveals the Adaptive Role of the Epigenome in Three Deep-Sea Polychaetes.</title>
        <authorList>
            <person name="Perez M."/>
            <person name="Aroh O."/>
            <person name="Sun Y."/>
            <person name="Lan Y."/>
            <person name="Juniper S.K."/>
            <person name="Young C.R."/>
            <person name="Angers B."/>
            <person name="Qian P.Y."/>
        </authorList>
    </citation>
    <scope>NUCLEOTIDE SEQUENCE</scope>
    <source>
        <strain evidence="6">R07B-5</strain>
    </source>
</reference>
<dbReference type="CDD" id="cd14498">
    <property type="entry name" value="DSP"/>
    <property type="match status" value="1"/>
</dbReference>
<dbReference type="PANTHER" id="PTHR10159">
    <property type="entry name" value="DUAL SPECIFICITY PROTEIN PHOSPHATASE"/>
    <property type="match status" value="1"/>
</dbReference>
<dbReference type="EC" id="3.1.3.48" evidence="2"/>
<keyword evidence="3" id="KW-0378">Hydrolase</keyword>
<proteinExistence type="inferred from homology"/>
<dbReference type="InterPro" id="IPR000387">
    <property type="entry name" value="Tyr_Pase_dom"/>
</dbReference>
<accession>A0AAD9IQU7</accession>
<keyword evidence="4" id="KW-0904">Protein phosphatase</keyword>
<dbReference type="AlphaFoldDB" id="A0AAD9IQU7"/>
<comment type="similarity">
    <text evidence="1">Belongs to the protein-tyrosine phosphatase family. Non-receptor class dual specificity subfamily.</text>
</comment>
<keyword evidence="7" id="KW-1185">Reference proteome</keyword>
<dbReference type="SMART" id="SM00195">
    <property type="entry name" value="DSPc"/>
    <property type="match status" value="1"/>
</dbReference>
<name>A0AAD9IQU7_RIDPI</name>
<dbReference type="GO" id="GO:0005737">
    <property type="term" value="C:cytoplasm"/>
    <property type="evidence" value="ECO:0007669"/>
    <property type="project" value="TreeGrafter"/>
</dbReference>
<dbReference type="PANTHER" id="PTHR10159:SF529">
    <property type="entry name" value="TYROSINE-PROTEIN PHOSPHATASE DOMAIN-CONTAINING PROTEIN"/>
    <property type="match status" value="1"/>
</dbReference>
<comment type="caution">
    <text evidence="6">The sequence shown here is derived from an EMBL/GenBank/DDBJ whole genome shotgun (WGS) entry which is preliminary data.</text>
</comment>
<evidence type="ECO:0000256" key="4">
    <source>
        <dbReference type="ARBA" id="ARBA00022912"/>
    </source>
</evidence>
<evidence type="ECO:0000313" key="7">
    <source>
        <dbReference type="Proteomes" id="UP001209878"/>
    </source>
</evidence>
<sequence>MDEMTDKETEREYLQKMKTILLRRDGASSSSGPAQLLDHLYIGNKTDACNVSVLRRNKGGRVLVHCNMGVNRSGAICVAYIMDHKQITLLQTIRLVKFERPIILCNEGFQKQLIQFARNHQLLHRKSKIGAI</sequence>
<dbReference type="EMBL" id="JAODUO010006868">
    <property type="protein sequence ID" value="KAK2138966.1"/>
    <property type="molecule type" value="Genomic_DNA"/>
</dbReference>
<dbReference type="InterPro" id="IPR029021">
    <property type="entry name" value="Prot-tyrosine_phosphatase-like"/>
</dbReference>
<dbReference type="GO" id="GO:0004725">
    <property type="term" value="F:protein tyrosine phosphatase activity"/>
    <property type="evidence" value="ECO:0007669"/>
    <property type="project" value="UniProtKB-EC"/>
</dbReference>
<dbReference type="PROSITE" id="PS50056">
    <property type="entry name" value="TYR_PHOSPHATASE_2"/>
    <property type="match status" value="1"/>
</dbReference>
<gene>
    <name evidence="6" type="ORF">NP493_6879g00003</name>
</gene>
<dbReference type="Gene3D" id="3.90.190.10">
    <property type="entry name" value="Protein tyrosine phosphatase superfamily"/>
    <property type="match status" value="1"/>
</dbReference>
<dbReference type="InterPro" id="IPR020422">
    <property type="entry name" value="TYR_PHOSPHATASE_DUAL_dom"/>
</dbReference>
<organism evidence="6 7">
    <name type="scientific">Ridgeia piscesae</name>
    <name type="common">Tubeworm</name>
    <dbReference type="NCBI Taxonomy" id="27915"/>
    <lineage>
        <taxon>Eukaryota</taxon>
        <taxon>Metazoa</taxon>
        <taxon>Spiralia</taxon>
        <taxon>Lophotrochozoa</taxon>
        <taxon>Annelida</taxon>
        <taxon>Polychaeta</taxon>
        <taxon>Sedentaria</taxon>
        <taxon>Canalipalpata</taxon>
        <taxon>Sabellida</taxon>
        <taxon>Siboglinidae</taxon>
        <taxon>Ridgeia</taxon>
    </lineage>
</organism>
<dbReference type="SUPFAM" id="SSF52799">
    <property type="entry name" value="(Phosphotyrosine protein) phosphatases II"/>
    <property type="match status" value="1"/>
</dbReference>
<dbReference type="GO" id="GO:0043409">
    <property type="term" value="P:negative regulation of MAPK cascade"/>
    <property type="evidence" value="ECO:0007669"/>
    <property type="project" value="TreeGrafter"/>
</dbReference>
<dbReference type="PROSITE" id="PS00383">
    <property type="entry name" value="TYR_PHOSPHATASE_1"/>
    <property type="match status" value="1"/>
</dbReference>
<dbReference type="Proteomes" id="UP001209878">
    <property type="component" value="Unassembled WGS sequence"/>
</dbReference>
<dbReference type="Pfam" id="PF00782">
    <property type="entry name" value="DSPc"/>
    <property type="match status" value="1"/>
</dbReference>
<dbReference type="InterPro" id="IPR000340">
    <property type="entry name" value="Dual-sp_phosphatase_cat-dom"/>
</dbReference>
<evidence type="ECO:0000259" key="5">
    <source>
        <dbReference type="PROSITE" id="PS50056"/>
    </source>
</evidence>
<evidence type="ECO:0000256" key="1">
    <source>
        <dbReference type="ARBA" id="ARBA00008601"/>
    </source>
</evidence>